<dbReference type="AlphaFoldDB" id="A0A0F9BC98"/>
<protein>
    <submittedName>
        <fullName evidence="1">Uncharacterized protein</fullName>
    </submittedName>
</protein>
<dbReference type="EMBL" id="LAZR01052851">
    <property type="protein sequence ID" value="KKK82046.1"/>
    <property type="molecule type" value="Genomic_DNA"/>
</dbReference>
<proteinExistence type="predicted"/>
<gene>
    <name evidence="1" type="ORF">LCGC14_2807310</name>
</gene>
<name>A0A0F9BC98_9ZZZZ</name>
<reference evidence="1" key="1">
    <citation type="journal article" date="2015" name="Nature">
        <title>Complex archaea that bridge the gap between prokaryotes and eukaryotes.</title>
        <authorList>
            <person name="Spang A."/>
            <person name="Saw J.H."/>
            <person name="Jorgensen S.L."/>
            <person name="Zaremba-Niedzwiedzka K."/>
            <person name="Martijn J."/>
            <person name="Lind A.E."/>
            <person name="van Eijk R."/>
            <person name="Schleper C."/>
            <person name="Guy L."/>
            <person name="Ettema T.J."/>
        </authorList>
    </citation>
    <scope>NUCLEOTIDE SEQUENCE</scope>
</reference>
<organism evidence="1">
    <name type="scientific">marine sediment metagenome</name>
    <dbReference type="NCBI Taxonomy" id="412755"/>
    <lineage>
        <taxon>unclassified sequences</taxon>
        <taxon>metagenomes</taxon>
        <taxon>ecological metagenomes</taxon>
    </lineage>
</organism>
<feature type="non-terminal residue" evidence="1">
    <location>
        <position position="408"/>
    </location>
</feature>
<sequence length="408" mass="45835">LAKHLLITMIIADKVPSEELSIEEVSSTSYMEKYVAQRWTDQEKRYRKIGRQGWLNSLSSWLLCTGWYSVFSMVTSKQIWAEVWSPAECFPDFGPDGLVEHAHIYTLSAAAANKKVRQMGWTISRPFTDDTKVYDHWTFDADGDVANGVVMGSQFVKAPVKDKDMSKLGVLPIFTSPAGGLPDRGSITGKGEWQKHSGESLVATNEDLNTNYNRMRTFYQQAARQSAQHHWLELSSGETNIATDALMDRWGSVLHGAPGEDVRAIQPPAMPVELTSILMTYRNELERGSFPAAVFGNVQQQMSYLAMANAAAASMQTLTPYLQAIRGMRTDIDNFWSDMLIEVGLSPHGFKKPENIPEPEDRLFDIDANVDIPGYLIQRATVARMLNPEFTLPEAWLMDKMFPEIKNP</sequence>
<accession>A0A0F9BC98</accession>
<feature type="non-terminal residue" evidence="1">
    <location>
        <position position="1"/>
    </location>
</feature>
<comment type="caution">
    <text evidence="1">The sequence shown here is derived from an EMBL/GenBank/DDBJ whole genome shotgun (WGS) entry which is preliminary data.</text>
</comment>
<evidence type="ECO:0000313" key="1">
    <source>
        <dbReference type="EMBL" id="KKK82046.1"/>
    </source>
</evidence>